<gene>
    <name evidence="1" type="ORF">SAMN05421732_101298</name>
</gene>
<dbReference type="RefSeq" id="WP_092818382.1">
    <property type="nucleotide sequence ID" value="NZ_BAABKJ010000006.1"/>
</dbReference>
<reference evidence="2" key="1">
    <citation type="submission" date="2016-09" db="EMBL/GenBank/DDBJ databases">
        <authorList>
            <person name="Varghese N."/>
            <person name="Submissions S."/>
        </authorList>
    </citation>
    <scope>NUCLEOTIDE SEQUENCE [LARGE SCALE GENOMIC DNA]</scope>
    <source>
        <strain evidence="2">ANC 4667</strain>
    </source>
</reference>
<dbReference type="EMBL" id="FMYO01000001">
    <property type="protein sequence ID" value="SDB84989.1"/>
    <property type="molecule type" value="Genomic_DNA"/>
</dbReference>
<organism evidence="1 2">
    <name type="scientific">Acinetobacter kookii</name>
    <dbReference type="NCBI Taxonomy" id="1226327"/>
    <lineage>
        <taxon>Bacteria</taxon>
        <taxon>Pseudomonadati</taxon>
        <taxon>Pseudomonadota</taxon>
        <taxon>Gammaproteobacteria</taxon>
        <taxon>Moraxellales</taxon>
        <taxon>Moraxellaceae</taxon>
        <taxon>Acinetobacter</taxon>
    </lineage>
</organism>
<proteinExistence type="predicted"/>
<accession>A0A1G6GST3</accession>
<dbReference type="OrthoDB" id="6699234at2"/>
<evidence type="ECO:0000313" key="1">
    <source>
        <dbReference type="EMBL" id="SDB84989.1"/>
    </source>
</evidence>
<protein>
    <submittedName>
        <fullName evidence="1">Uncharacterized protein</fullName>
    </submittedName>
</protein>
<dbReference type="AlphaFoldDB" id="A0A1G6GST3"/>
<keyword evidence="2" id="KW-1185">Reference proteome</keyword>
<name>A0A1G6GST3_9GAMM</name>
<evidence type="ECO:0000313" key="2">
    <source>
        <dbReference type="Proteomes" id="UP000243468"/>
    </source>
</evidence>
<sequence length="120" mass="13870">MKQYQRAALALVVAKLEFGNHKSNIYDYNESAYPQISGNVNAHEAKLYDYQRSAVFEGRNTGREFNLYDYGHSEFISLKKKGIKKYEGYHYGNSSYYEITVSGSTISLYDFSTGQYYNFS</sequence>
<dbReference type="Proteomes" id="UP000243468">
    <property type="component" value="Unassembled WGS sequence"/>
</dbReference>